<dbReference type="AlphaFoldDB" id="A0A6S7BER2"/>
<keyword evidence="2" id="KW-1185">Reference proteome</keyword>
<dbReference type="Proteomes" id="UP000494269">
    <property type="component" value="Unassembled WGS sequence"/>
</dbReference>
<evidence type="ECO:0000313" key="2">
    <source>
        <dbReference type="Proteomes" id="UP000494269"/>
    </source>
</evidence>
<gene>
    <name evidence="1" type="ORF">LMG3441_03122</name>
</gene>
<organism evidence="1 2">
    <name type="scientific">Achromobacter kerstersii</name>
    <dbReference type="NCBI Taxonomy" id="1353890"/>
    <lineage>
        <taxon>Bacteria</taxon>
        <taxon>Pseudomonadati</taxon>
        <taxon>Pseudomonadota</taxon>
        <taxon>Betaproteobacteria</taxon>
        <taxon>Burkholderiales</taxon>
        <taxon>Alcaligenaceae</taxon>
        <taxon>Achromobacter</taxon>
    </lineage>
</organism>
<name>A0A6S7BER2_9BURK</name>
<sequence length="89" mass="9673">MPGADSETLLAFIAMGDDGISYRIERGLRPTTPAGKVISSHYCLPDGERVWRLGDGRFQLEDGTLLRVVGVHLSGQASTERPTDEDNAE</sequence>
<protein>
    <submittedName>
        <fullName evidence="1">Uncharacterized protein</fullName>
    </submittedName>
</protein>
<dbReference type="EMBL" id="CADIJQ010000004">
    <property type="protein sequence ID" value="CAB3710881.1"/>
    <property type="molecule type" value="Genomic_DNA"/>
</dbReference>
<accession>A0A6S7BER2</accession>
<evidence type="ECO:0000313" key="1">
    <source>
        <dbReference type="EMBL" id="CAB3710881.1"/>
    </source>
</evidence>
<proteinExistence type="predicted"/>
<reference evidence="1 2" key="1">
    <citation type="submission" date="2020-04" db="EMBL/GenBank/DDBJ databases">
        <authorList>
            <person name="De Canck E."/>
        </authorList>
    </citation>
    <scope>NUCLEOTIDE SEQUENCE [LARGE SCALE GENOMIC DNA]</scope>
    <source>
        <strain evidence="1 2">LMG 3441</strain>
    </source>
</reference>